<dbReference type="GO" id="GO:0006511">
    <property type="term" value="P:ubiquitin-dependent protein catabolic process"/>
    <property type="evidence" value="ECO:0007669"/>
    <property type="project" value="InterPro"/>
</dbReference>
<dbReference type="EMBL" id="CM000159">
    <property type="protein sequence ID" value="KRK01797.1"/>
    <property type="molecule type" value="Genomic_DNA"/>
</dbReference>
<dbReference type="OMA" id="DFRPKCF"/>
<dbReference type="EMBL" id="CM000159">
    <property type="protein sequence ID" value="EDW94369.1"/>
    <property type="molecule type" value="Genomic_DNA"/>
</dbReference>
<dbReference type="PROSITE" id="PS50069">
    <property type="entry name" value="CULLIN_2"/>
    <property type="match status" value="1"/>
</dbReference>
<dbReference type="InterPro" id="IPR036317">
    <property type="entry name" value="Cullin_homology_sf"/>
</dbReference>
<evidence type="ECO:0000256" key="3">
    <source>
        <dbReference type="RuleBase" id="RU003829"/>
    </source>
</evidence>
<dbReference type="InterPro" id="IPR016159">
    <property type="entry name" value="Cullin_repeat-like_dom_sf"/>
</dbReference>
<dbReference type="Gene3D" id="1.10.10.10">
    <property type="entry name" value="Winged helix-like DNA-binding domain superfamily/Winged helix DNA-binding domain"/>
    <property type="match status" value="1"/>
</dbReference>
<accession>B4PHA8</accession>
<dbReference type="InterPro" id="IPR016158">
    <property type="entry name" value="Cullin_homology"/>
</dbReference>
<dbReference type="Gene3D" id="1.20.1310.10">
    <property type="entry name" value="Cullin Repeats"/>
    <property type="match status" value="2"/>
</dbReference>
<gene>
    <name evidence="5" type="primary">Dyak\GE20083</name>
    <name evidence="5" type="ORF">Dyak_GE20083</name>
</gene>
<dbReference type="SMART" id="SM00182">
    <property type="entry name" value="CULLIN"/>
    <property type="match status" value="1"/>
</dbReference>
<proteinExistence type="inferred from homology"/>
<dbReference type="InterPro" id="IPR059120">
    <property type="entry name" value="Cullin-like_AB"/>
</dbReference>
<evidence type="ECO:0000259" key="4">
    <source>
        <dbReference type="PROSITE" id="PS50069"/>
    </source>
</evidence>
<evidence type="ECO:0000313" key="5">
    <source>
        <dbReference type="EMBL" id="EDW94369.1"/>
    </source>
</evidence>
<dbReference type="InterPro" id="IPR001373">
    <property type="entry name" value="Cullin_N"/>
</dbReference>
<dbReference type="OrthoDB" id="1431934at2759"/>
<dbReference type="PANTHER" id="PTHR11932">
    <property type="entry name" value="CULLIN"/>
    <property type="match status" value="1"/>
</dbReference>
<dbReference type="KEGG" id="dya:Dyak_GE20083"/>
<protein>
    <submittedName>
        <fullName evidence="5">Uncharacterized protein, isoform A</fullName>
    </submittedName>
    <submittedName>
        <fullName evidence="6">Uncharacterized protein, isoform B</fullName>
    </submittedName>
</protein>
<keyword evidence="7" id="KW-1185">Reference proteome</keyword>
<dbReference type="eggNOG" id="KOG2166">
    <property type="taxonomic scope" value="Eukaryota"/>
</dbReference>
<dbReference type="AlphaFoldDB" id="B4PHA8"/>
<dbReference type="Pfam" id="PF26557">
    <property type="entry name" value="Cullin_AB"/>
    <property type="match status" value="1"/>
</dbReference>
<dbReference type="SUPFAM" id="SSF46785">
    <property type="entry name" value="Winged helix' DNA-binding domain"/>
    <property type="match status" value="1"/>
</dbReference>
<dbReference type="Proteomes" id="UP000002282">
    <property type="component" value="Chromosome 3L"/>
</dbReference>
<reference evidence="5 7" key="3">
    <citation type="journal article" date="2007" name="PLoS Biol.">
        <title>Principles of genome evolution in the Drosophila melanogaster species group.</title>
        <authorList>
            <person name="Ranz J.M."/>
            <person name="Maurin D."/>
            <person name="Chan Y.S."/>
            <person name="von Grotthuss M."/>
            <person name="Hillier L.W."/>
            <person name="Roote J."/>
            <person name="Ashburner M."/>
            <person name="Bergman C.M."/>
        </authorList>
    </citation>
    <scope>NUCLEOTIDE SEQUENCE [LARGE SCALE GENOMIC DNA]</scope>
    <source>
        <strain evidence="5">Tai18E2</strain>
        <strain evidence="7">Tai18E2 / Tucson 14021-0261.01</strain>
    </source>
</reference>
<sequence>MNRQERQRYHYESMWDNLDTTRELLKQIFDEHIFDSQQILKFHTHVYDFCSASVRNTNVPYQDAGGHLYAGLTNYLDIRLQNIAKDMENQVYDEDLIAKYIEHWVHYQKSCEILDHGCLYLNRNWVKRERFEGKKYIQPVYRMAMIRWKELVFGPIDTSLVTAITLLLRQKPSDNTKSLVYQVLQSIVELYANDERQGVPVPSKLDNVFSEEVVGFYKSTTMAEFQRFIVSKYHANFMHFLKYACLAMPEIEDGDQFKAILKRHLAAQVQKAIANSLTGKDYIQAILGVRHSTLARAMRDHKTLVAIVDEVCQDAINKIDKKINLIRRIVLYANKLMTKNQDSEIAFINELKRIAEIVEFLDEKDKFIYWYCNELRIRQIKETSTSDDYESTMISLLNKRFGDTFTEPLRNQLNELEKSRIYQSQFQDHLKSRGIQLGFDFRPKCFVNKGGIENVKLTLPDELQPAWGEYCLFLKHPNGHDGPKKIELNNILSSGVIYCNLNQSVHILEVSNLQMAILLLFNRHERITEEEMSISLGVEMETLKAALEHLKMQKFLIYSGTLVEVNMNFTNRKRRCNFDIPMIKTRKIELVLDMNRSYKVDAAIVRILKKNKELKQSELIIAVVEELKKQFTPEIRYIKERLEALLKKAVPDIERCGPEDTYRYV</sequence>
<dbReference type="SUPFAM" id="SSF75632">
    <property type="entry name" value="Cullin homology domain"/>
    <property type="match status" value="1"/>
</dbReference>
<dbReference type="SMR" id="B4PHA8"/>
<dbReference type="SMART" id="SM00884">
    <property type="entry name" value="Cullin_Nedd8"/>
    <property type="match status" value="1"/>
</dbReference>
<dbReference type="Gene3D" id="3.30.230.130">
    <property type="entry name" value="Cullin, Chain C, Domain 2"/>
    <property type="match status" value="1"/>
</dbReference>
<dbReference type="GO" id="GO:0031625">
    <property type="term" value="F:ubiquitin protein ligase binding"/>
    <property type="evidence" value="ECO:0007669"/>
    <property type="project" value="InterPro"/>
</dbReference>
<evidence type="ECO:0000256" key="1">
    <source>
        <dbReference type="ARBA" id="ARBA00006019"/>
    </source>
</evidence>
<reference evidence="5" key="4">
    <citation type="submission" date="2015-11" db="EMBL/GenBank/DDBJ databases">
        <authorList>
            <consortium name="FlyBase"/>
        </authorList>
    </citation>
    <scope>NUCLEOTIDE SEQUENCE</scope>
    <source>
        <strain evidence="5">Tai18E2</strain>
    </source>
</reference>
<organism evidence="5 7">
    <name type="scientific">Drosophila yakuba</name>
    <name type="common">Fruit fly</name>
    <dbReference type="NCBI Taxonomy" id="7245"/>
    <lineage>
        <taxon>Eukaryota</taxon>
        <taxon>Metazoa</taxon>
        <taxon>Ecdysozoa</taxon>
        <taxon>Arthropoda</taxon>
        <taxon>Hexapoda</taxon>
        <taxon>Insecta</taxon>
        <taxon>Pterygota</taxon>
        <taxon>Neoptera</taxon>
        <taxon>Endopterygota</taxon>
        <taxon>Diptera</taxon>
        <taxon>Brachycera</taxon>
        <taxon>Muscomorpha</taxon>
        <taxon>Ephydroidea</taxon>
        <taxon>Drosophilidae</taxon>
        <taxon>Drosophila</taxon>
        <taxon>Sophophora</taxon>
    </lineage>
</organism>
<dbReference type="InterPro" id="IPR019559">
    <property type="entry name" value="Cullin_neddylation_domain"/>
</dbReference>
<reference evidence="5" key="1">
    <citation type="submission" date="2006-01" db="EMBL/GenBank/DDBJ databases">
        <title>The Genome of Drosophila yakuba.</title>
        <authorList>
            <consortium name="The Drosophila yakuba Sequencing Consortium"/>
        </authorList>
    </citation>
    <scope>NUCLEOTIDE SEQUENCE</scope>
    <source>
        <strain evidence="5">Tai18E2</strain>
    </source>
</reference>
<evidence type="ECO:0000256" key="2">
    <source>
        <dbReference type="PROSITE-ProRule" id="PRU00330"/>
    </source>
</evidence>
<dbReference type="Pfam" id="PF10557">
    <property type="entry name" value="Cullin_Nedd8"/>
    <property type="match status" value="1"/>
</dbReference>
<dbReference type="SUPFAM" id="SSF74788">
    <property type="entry name" value="Cullin repeat-like"/>
    <property type="match status" value="1"/>
</dbReference>
<dbReference type="Pfam" id="PF00888">
    <property type="entry name" value="Cullin"/>
    <property type="match status" value="2"/>
</dbReference>
<name>B4PHA8_DROYA</name>
<dbReference type="InterPro" id="IPR045093">
    <property type="entry name" value="Cullin"/>
</dbReference>
<dbReference type="HOGENOM" id="CLU_004747_6_1_1"/>
<comment type="similarity">
    <text evidence="1 2 3">Belongs to the cullin family.</text>
</comment>
<dbReference type="InterPro" id="IPR036390">
    <property type="entry name" value="WH_DNA-bd_sf"/>
</dbReference>
<reference evidence="5 7" key="2">
    <citation type="journal article" date="2007" name="Nature">
        <title>Evolution of genes and genomes on the Drosophila phylogeny.</title>
        <authorList>
            <consortium name="Drosophila 12 Genomes Consortium"/>
            <person name="Clark A.G."/>
            <person name="Eisen M.B."/>
            <person name="Smith D.R."/>
            <person name="Bergman C.M."/>
            <person name="Oliver B."/>
            <person name="Markow T.A."/>
            <person name="Kaufman T.C."/>
            <person name="Kellis M."/>
            <person name="Gelbart W."/>
            <person name="Iyer V.N."/>
            <person name="Pollard D.A."/>
            <person name="Sackton T.B."/>
            <person name="Larracuente A.M."/>
            <person name="Singh N.D."/>
            <person name="Abad J.P."/>
            <person name="Abt D.N."/>
            <person name="Adryan B."/>
            <person name="Aguade M."/>
            <person name="Akashi H."/>
            <person name="Anderson W.W."/>
            <person name="Aquadro C.F."/>
            <person name="Ardell D.H."/>
            <person name="Arguello R."/>
            <person name="Artieri C.G."/>
            <person name="Barbash D.A."/>
            <person name="Barker D."/>
            <person name="Barsanti P."/>
            <person name="Batterham P."/>
            <person name="Batzoglou S."/>
            <person name="Begun D."/>
            <person name="Bhutkar A."/>
            <person name="Blanco E."/>
            <person name="Bosak S.A."/>
            <person name="Bradley R.K."/>
            <person name="Brand A.D."/>
            <person name="Brent M.R."/>
            <person name="Brooks A.N."/>
            <person name="Brown R.H."/>
            <person name="Butlin R.K."/>
            <person name="Caggese C."/>
            <person name="Calvi B.R."/>
            <person name="Bernardo de Carvalho A."/>
            <person name="Caspi A."/>
            <person name="Castrezana S."/>
            <person name="Celniker S.E."/>
            <person name="Chang J.L."/>
            <person name="Chapple C."/>
            <person name="Chatterji S."/>
            <person name="Chinwalla A."/>
            <person name="Civetta A."/>
            <person name="Clifton S.W."/>
            <person name="Comeron J.M."/>
            <person name="Costello J.C."/>
            <person name="Coyne J.A."/>
            <person name="Daub J."/>
            <person name="David R.G."/>
            <person name="Delcher A.L."/>
            <person name="Delehaunty K."/>
            <person name="Do C.B."/>
            <person name="Ebling H."/>
            <person name="Edwards K."/>
            <person name="Eickbush T."/>
            <person name="Evans J.D."/>
            <person name="Filipski A."/>
            <person name="Findeiss S."/>
            <person name="Freyhult E."/>
            <person name="Fulton L."/>
            <person name="Fulton R."/>
            <person name="Garcia A.C."/>
            <person name="Gardiner A."/>
            <person name="Garfield D.A."/>
            <person name="Garvin B.E."/>
            <person name="Gibson G."/>
            <person name="Gilbert D."/>
            <person name="Gnerre S."/>
            <person name="Godfrey J."/>
            <person name="Good R."/>
            <person name="Gotea V."/>
            <person name="Gravely B."/>
            <person name="Greenberg A.J."/>
            <person name="Griffiths-Jones S."/>
            <person name="Gross S."/>
            <person name="Guigo R."/>
            <person name="Gustafson E.A."/>
            <person name="Haerty W."/>
            <person name="Hahn M.W."/>
            <person name="Halligan D.L."/>
            <person name="Halpern A.L."/>
            <person name="Halter G.M."/>
            <person name="Han M.V."/>
            <person name="Heger A."/>
            <person name="Hillier L."/>
            <person name="Hinrichs A.S."/>
            <person name="Holmes I."/>
            <person name="Hoskins R.A."/>
            <person name="Hubisz M.J."/>
            <person name="Hultmark D."/>
            <person name="Huntley M.A."/>
            <person name="Jaffe D.B."/>
            <person name="Jagadeeshan S."/>
            <person name="Jeck W.R."/>
            <person name="Johnson J."/>
            <person name="Jones C.D."/>
            <person name="Jordan W.C."/>
            <person name="Karpen G.H."/>
            <person name="Kataoka E."/>
            <person name="Keightley P.D."/>
            <person name="Kheradpour P."/>
            <person name="Kirkness E.F."/>
            <person name="Koerich L.B."/>
            <person name="Kristiansen K."/>
            <person name="Kudrna D."/>
            <person name="Kulathinal R.J."/>
            <person name="Kumar S."/>
            <person name="Kwok R."/>
            <person name="Lander E."/>
            <person name="Langley C.H."/>
            <person name="Lapoint R."/>
            <person name="Lazzaro B.P."/>
            <person name="Lee S.J."/>
            <person name="Levesque L."/>
            <person name="Li R."/>
            <person name="Lin C.F."/>
            <person name="Lin M.F."/>
            <person name="Lindblad-Toh K."/>
            <person name="Llopart A."/>
            <person name="Long M."/>
            <person name="Low L."/>
            <person name="Lozovsky E."/>
            <person name="Lu J."/>
            <person name="Luo M."/>
            <person name="Machado C.A."/>
            <person name="Makalowski W."/>
            <person name="Marzo M."/>
            <person name="Matsuda M."/>
            <person name="Matzkin L."/>
            <person name="McAllister B."/>
            <person name="McBride C.S."/>
            <person name="McKernan B."/>
            <person name="McKernan K."/>
            <person name="Mendez-Lago M."/>
            <person name="Minx P."/>
            <person name="Mollenhauer M.U."/>
            <person name="Montooth K."/>
            <person name="Mount S.M."/>
            <person name="Mu X."/>
            <person name="Myers E."/>
            <person name="Negre B."/>
            <person name="Newfeld S."/>
            <person name="Nielsen R."/>
            <person name="Noor M.A."/>
            <person name="O'Grady P."/>
            <person name="Pachter L."/>
            <person name="Papaceit M."/>
            <person name="Parisi M.J."/>
            <person name="Parisi M."/>
            <person name="Parts L."/>
            <person name="Pedersen J.S."/>
            <person name="Pesole G."/>
            <person name="Phillippy A.M."/>
            <person name="Ponting C.P."/>
            <person name="Pop M."/>
            <person name="Porcelli D."/>
            <person name="Powell J.R."/>
            <person name="Prohaska S."/>
            <person name="Pruitt K."/>
            <person name="Puig M."/>
            <person name="Quesneville H."/>
            <person name="Ram K.R."/>
            <person name="Rand D."/>
            <person name="Rasmussen M.D."/>
            <person name="Reed L.K."/>
            <person name="Reenan R."/>
            <person name="Reily A."/>
            <person name="Remington K.A."/>
            <person name="Rieger T.T."/>
            <person name="Ritchie M.G."/>
            <person name="Robin C."/>
            <person name="Rogers Y.H."/>
            <person name="Rohde C."/>
            <person name="Rozas J."/>
            <person name="Rubenfield M.J."/>
            <person name="Ruiz A."/>
            <person name="Russo S."/>
            <person name="Salzberg S.L."/>
            <person name="Sanchez-Gracia A."/>
            <person name="Saranga D.J."/>
            <person name="Sato H."/>
            <person name="Schaeffer S.W."/>
            <person name="Schatz M.C."/>
            <person name="Schlenke T."/>
            <person name="Schwartz R."/>
            <person name="Segarra C."/>
            <person name="Singh R.S."/>
            <person name="Sirot L."/>
            <person name="Sirota M."/>
            <person name="Sisneros N.B."/>
            <person name="Smith C.D."/>
            <person name="Smith T.F."/>
            <person name="Spieth J."/>
            <person name="Stage D.E."/>
            <person name="Stark A."/>
            <person name="Stephan W."/>
            <person name="Strausberg R.L."/>
            <person name="Strempel S."/>
            <person name="Sturgill D."/>
            <person name="Sutton G."/>
            <person name="Sutton G.G."/>
            <person name="Tao W."/>
            <person name="Teichmann S."/>
            <person name="Tobari Y.N."/>
            <person name="Tomimura Y."/>
            <person name="Tsolas J.M."/>
            <person name="Valente V.L."/>
            <person name="Venter E."/>
            <person name="Venter J.C."/>
            <person name="Vicario S."/>
            <person name="Vieira F.G."/>
            <person name="Vilella A.J."/>
            <person name="Villasante A."/>
            <person name="Walenz B."/>
            <person name="Wang J."/>
            <person name="Wasserman M."/>
            <person name="Watts T."/>
            <person name="Wilson D."/>
            <person name="Wilson R.K."/>
            <person name="Wing R.A."/>
            <person name="Wolfner M.F."/>
            <person name="Wong A."/>
            <person name="Wong G.K."/>
            <person name="Wu C.I."/>
            <person name="Wu G."/>
            <person name="Yamamoto D."/>
            <person name="Yang H.P."/>
            <person name="Yang S.P."/>
            <person name="Yorke J.A."/>
            <person name="Yoshida K."/>
            <person name="Zdobnov E."/>
            <person name="Zhang P."/>
            <person name="Zhang Y."/>
            <person name="Zimin A.V."/>
            <person name="Baldwin J."/>
            <person name="Abdouelleil A."/>
            <person name="Abdulkadir J."/>
            <person name="Abebe A."/>
            <person name="Abera B."/>
            <person name="Abreu J."/>
            <person name="Acer S.C."/>
            <person name="Aftuck L."/>
            <person name="Alexander A."/>
            <person name="An P."/>
            <person name="Anderson E."/>
            <person name="Anderson S."/>
            <person name="Arachi H."/>
            <person name="Azer M."/>
            <person name="Bachantsang P."/>
            <person name="Barry A."/>
            <person name="Bayul T."/>
            <person name="Berlin A."/>
            <person name="Bessette D."/>
            <person name="Bloom T."/>
            <person name="Blye J."/>
            <person name="Boguslavskiy L."/>
            <person name="Bonnet C."/>
            <person name="Boukhgalter B."/>
            <person name="Bourzgui I."/>
            <person name="Brown A."/>
            <person name="Cahill P."/>
            <person name="Channer S."/>
            <person name="Cheshatsang Y."/>
            <person name="Chuda L."/>
            <person name="Citroen M."/>
            <person name="Collymore A."/>
            <person name="Cooke P."/>
            <person name="Costello M."/>
            <person name="D'Aco K."/>
            <person name="Daza R."/>
            <person name="De Haan G."/>
            <person name="DeGray S."/>
            <person name="DeMaso C."/>
            <person name="Dhargay N."/>
            <person name="Dooley K."/>
            <person name="Dooley E."/>
            <person name="Doricent M."/>
            <person name="Dorje P."/>
            <person name="Dorjee K."/>
            <person name="Dupes A."/>
            <person name="Elong R."/>
            <person name="Falk J."/>
            <person name="Farina A."/>
            <person name="Faro S."/>
            <person name="Ferguson D."/>
            <person name="Fisher S."/>
            <person name="Foley C.D."/>
            <person name="Franke A."/>
            <person name="Friedrich D."/>
            <person name="Gadbois L."/>
            <person name="Gearin G."/>
            <person name="Gearin C.R."/>
            <person name="Giannoukos G."/>
            <person name="Goode T."/>
            <person name="Graham J."/>
            <person name="Grandbois E."/>
            <person name="Grewal S."/>
            <person name="Gyaltsen K."/>
            <person name="Hafez N."/>
            <person name="Hagos B."/>
            <person name="Hall J."/>
            <person name="Henson C."/>
            <person name="Hollinger A."/>
            <person name="Honan T."/>
            <person name="Huard M.D."/>
            <person name="Hughes L."/>
            <person name="Hurhula B."/>
            <person name="Husby M.E."/>
            <person name="Kamat A."/>
            <person name="Kanga B."/>
            <person name="Kashin S."/>
            <person name="Khazanovich D."/>
            <person name="Kisner P."/>
            <person name="Lance K."/>
            <person name="Lara M."/>
            <person name="Lee W."/>
            <person name="Lennon N."/>
            <person name="Letendre F."/>
            <person name="LeVine R."/>
            <person name="Lipovsky A."/>
            <person name="Liu X."/>
            <person name="Liu J."/>
            <person name="Liu S."/>
            <person name="Lokyitsang T."/>
            <person name="Lokyitsang Y."/>
            <person name="Lubonja R."/>
            <person name="Lui A."/>
            <person name="MacDonald P."/>
            <person name="Magnisalis V."/>
            <person name="Maru K."/>
            <person name="Matthews C."/>
            <person name="McCusker W."/>
            <person name="McDonough S."/>
            <person name="Mehta T."/>
            <person name="Meldrim J."/>
            <person name="Meneus L."/>
            <person name="Mihai O."/>
            <person name="Mihalev A."/>
            <person name="Mihova T."/>
            <person name="Mittelman R."/>
            <person name="Mlenga V."/>
            <person name="Montmayeur A."/>
            <person name="Mulrain L."/>
            <person name="Navidi A."/>
            <person name="Naylor J."/>
            <person name="Negash T."/>
            <person name="Nguyen T."/>
            <person name="Nguyen N."/>
            <person name="Nicol R."/>
            <person name="Norbu C."/>
            <person name="Norbu N."/>
            <person name="Novod N."/>
            <person name="O'Neill B."/>
            <person name="Osman S."/>
            <person name="Markiewicz E."/>
            <person name="Oyono O.L."/>
            <person name="Patti C."/>
            <person name="Phunkhang P."/>
            <person name="Pierre F."/>
            <person name="Priest M."/>
            <person name="Raghuraman S."/>
            <person name="Rege F."/>
            <person name="Reyes R."/>
            <person name="Rise C."/>
            <person name="Rogov P."/>
            <person name="Ross K."/>
            <person name="Ryan E."/>
            <person name="Settipalli S."/>
            <person name="Shea T."/>
            <person name="Sherpa N."/>
            <person name="Shi L."/>
            <person name="Shih D."/>
            <person name="Sparrow T."/>
            <person name="Spaulding J."/>
            <person name="Stalker J."/>
            <person name="Stange-Thomann N."/>
            <person name="Stavropoulos S."/>
            <person name="Stone C."/>
            <person name="Strader C."/>
            <person name="Tesfaye S."/>
            <person name="Thomson T."/>
            <person name="Thoulutsang Y."/>
            <person name="Thoulutsang D."/>
            <person name="Topham K."/>
            <person name="Topping I."/>
            <person name="Tsamla T."/>
            <person name="Vassiliev H."/>
            <person name="Vo A."/>
            <person name="Wangchuk T."/>
            <person name="Wangdi T."/>
            <person name="Weiand M."/>
            <person name="Wilkinson J."/>
            <person name="Wilson A."/>
            <person name="Yadav S."/>
            <person name="Young G."/>
            <person name="Yu Q."/>
            <person name="Zembek L."/>
            <person name="Zhong D."/>
            <person name="Zimmer A."/>
            <person name="Zwirko Z."/>
            <person name="Jaffe D.B."/>
            <person name="Alvarez P."/>
            <person name="Brockman W."/>
            <person name="Butler J."/>
            <person name="Chin C."/>
            <person name="Gnerre S."/>
            <person name="Grabherr M."/>
            <person name="Kleber M."/>
            <person name="Mauceli E."/>
            <person name="MacCallum I."/>
        </authorList>
    </citation>
    <scope>NUCLEOTIDE SEQUENCE [LARGE SCALE GENOMIC DNA]</scope>
    <source>
        <strain evidence="5">Tai18E2</strain>
        <strain evidence="7">Tai18E2 / Tucson 14021-0261.01</strain>
    </source>
</reference>
<dbReference type="InterPro" id="IPR036388">
    <property type="entry name" value="WH-like_DNA-bd_sf"/>
</dbReference>
<evidence type="ECO:0000313" key="6">
    <source>
        <dbReference type="EMBL" id="KRK01797.1"/>
    </source>
</evidence>
<feature type="domain" description="Cullin family profile" evidence="4">
    <location>
        <begin position="324"/>
        <end position="551"/>
    </location>
</feature>
<evidence type="ECO:0000313" key="7">
    <source>
        <dbReference type="Proteomes" id="UP000002282"/>
    </source>
</evidence>